<dbReference type="EMBL" id="CDMZ01005399">
    <property type="protein sequence ID" value="CEM52862.1"/>
    <property type="molecule type" value="Genomic_DNA"/>
</dbReference>
<evidence type="ECO:0000313" key="2">
    <source>
        <dbReference type="EMBL" id="CEM52862.1"/>
    </source>
</evidence>
<name>A0A0G4I748_9ALVE</name>
<proteinExistence type="predicted"/>
<dbReference type="VEuPathDB" id="CryptoDB:Cvel_11562"/>
<sequence length="243" mass="26279">MWKGSCEKGGDGKWGNQDMSGSAQTTGWTMRGQGGAVLTPRHLVDVVRAGRDVLLERNEGTTALTAPLPDPVPQTSAGELGVGSPIILQVPKGKKVEERPQEGDKEGDEKEGREGGERTVERERKDGEERTSPTLQGGADTQLDEKWEEEVIDRFVRVFGQVQARYMKGVKEGKGGWMAKSLFEDHIMTAGLLAATIAAPAEEDSSLLLIVPLTPWIPSYFPEGAKGIETEEQLSHQVGVCVG</sequence>
<feature type="region of interest" description="Disordered" evidence="1">
    <location>
        <begin position="62"/>
        <end position="144"/>
    </location>
</feature>
<dbReference type="AlphaFoldDB" id="A0A0G4I748"/>
<feature type="compositionally biased region" description="Basic and acidic residues" evidence="1">
    <location>
        <begin position="94"/>
        <end position="131"/>
    </location>
</feature>
<protein>
    <submittedName>
        <fullName evidence="2">Uncharacterized protein</fullName>
    </submittedName>
</protein>
<gene>
    <name evidence="2" type="ORF">Cvel_11562</name>
</gene>
<organism evidence="2">
    <name type="scientific">Chromera velia CCMP2878</name>
    <dbReference type="NCBI Taxonomy" id="1169474"/>
    <lineage>
        <taxon>Eukaryota</taxon>
        <taxon>Sar</taxon>
        <taxon>Alveolata</taxon>
        <taxon>Colpodellida</taxon>
        <taxon>Chromeraceae</taxon>
        <taxon>Chromera</taxon>
    </lineage>
</organism>
<feature type="compositionally biased region" description="Polar residues" evidence="1">
    <location>
        <begin position="17"/>
        <end position="28"/>
    </location>
</feature>
<evidence type="ECO:0000256" key="1">
    <source>
        <dbReference type="SAM" id="MobiDB-lite"/>
    </source>
</evidence>
<accession>A0A0G4I748</accession>
<feature type="region of interest" description="Disordered" evidence="1">
    <location>
        <begin position="1"/>
        <end position="34"/>
    </location>
</feature>
<feature type="compositionally biased region" description="Basic and acidic residues" evidence="1">
    <location>
        <begin position="1"/>
        <end position="11"/>
    </location>
</feature>
<reference evidence="2" key="1">
    <citation type="submission" date="2014-11" db="EMBL/GenBank/DDBJ databases">
        <authorList>
            <person name="Otto D Thomas"/>
            <person name="Naeem Raeece"/>
        </authorList>
    </citation>
    <scope>NUCLEOTIDE SEQUENCE</scope>
</reference>